<protein>
    <submittedName>
        <fullName evidence="1">Acetyltransferase</fullName>
        <ecNumber evidence="1">6.1.1.4</ecNumber>
    </submittedName>
</protein>
<proteinExistence type="predicted"/>
<keyword evidence="1" id="KW-0808">Transferase</keyword>
<dbReference type="STRING" id="1032488.HMPREF9371_0617"/>
<reference evidence="1 2" key="1">
    <citation type="submission" date="2011-05" db="EMBL/GenBank/DDBJ databases">
        <authorList>
            <person name="Muzny D."/>
            <person name="Qin X."/>
            <person name="Deng J."/>
            <person name="Jiang H."/>
            <person name="Liu Y."/>
            <person name="Qu J."/>
            <person name="Song X.-Z."/>
            <person name="Zhang L."/>
            <person name="Thornton R."/>
            <person name="Coyle M."/>
            <person name="Francisco L."/>
            <person name="Jackson L."/>
            <person name="Javaid M."/>
            <person name="Korchina V."/>
            <person name="Kovar C."/>
            <person name="Mata R."/>
            <person name="Mathew T."/>
            <person name="Ngo R."/>
            <person name="Nguyen L."/>
            <person name="Nguyen N."/>
            <person name="Okwuonu G."/>
            <person name="Ongeri F."/>
            <person name="Pham C."/>
            <person name="Simmons D."/>
            <person name="Wilczek-Boney K."/>
            <person name="Hale W."/>
            <person name="Jakkamsetti A."/>
            <person name="Pham P."/>
            <person name="Ruth R."/>
            <person name="San Lucas F."/>
            <person name="Warren J."/>
            <person name="Zhang J."/>
            <person name="Zhao Z."/>
            <person name="Zhou C."/>
            <person name="Zhu D."/>
            <person name="Lee S."/>
            <person name="Bess C."/>
            <person name="Blankenburg K."/>
            <person name="Forbes L."/>
            <person name="Fu Q."/>
            <person name="Gubbala S."/>
            <person name="Hirani K."/>
            <person name="Jayaseelan J.C."/>
            <person name="Lara F."/>
            <person name="Munidasa M."/>
            <person name="Palculict T."/>
            <person name="Patil S."/>
            <person name="Pu L.-L."/>
            <person name="Saada N."/>
            <person name="Tang L."/>
            <person name="Weissenberger G."/>
            <person name="Zhu Y."/>
            <person name="Hemphill L."/>
            <person name="Shang Y."/>
            <person name="Youmans B."/>
            <person name="Ayvaz T."/>
            <person name="Ross M."/>
            <person name="Santibanez J."/>
            <person name="Aqrawi P."/>
            <person name="Gross S."/>
            <person name="Joshi V."/>
            <person name="Fowler G."/>
            <person name="Nazareth L."/>
            <person name="Reid J."/>
            <person name="Worley K."/>
            <person name="Petrosino J."/>
            <person name="Highlander S."/>
            <person name="Gibbs R."/>
        </authorList>
    </citation>
    <scope>NUCLEOTIDE SEQUENCE [LARGE SCALE GENOMIC DNA]</scope>
    <source>
        <strain evidence="1 2">871</strain>
    </source>
</reference>
<dbReference type="RefSeq" id="WP_009118311.1">
    <property type="nucleotide sequence ID" value="NZ_JH164926.1"/>
</dbReference>
<dbReference type="AlphaFoldDB" id="G4CG78"/>
<dbReference type="GO" id="GO:0004823">
    <property type="term" value="F:leucine-tRNA ligase activity"/>
    <property type="evidence" value="ECO:0007669"/>
    <property type="project" value="UniProtKB-EC"/>
</dbReference>
<comment type="caution">
    <text evidence="1">The sequence shown here is derived from an EMBL/GenBank/DDBJ whole genome shotgun (WGS) entry which is preliminary data.</text>
</comment>
<keyword evidence="1" id="KW-0436">Ligase</keyword>
<sequence>MKYPKTETKTNSAGWIQGNSLNTRNSYGEFTWSIKRHKGHPVAVISRRGKLYCRLRMPPGVGYRVMQQDIVDWLNDRLCCEVSE</sequence>
<dbReference type="HOGENOM" id="CLU_2524113_0_0_4"/>
<evidence type="ECO:0000313" key="1">
    <source>
        <dbReference type="EMBL" id="EGY53126.1"/>
    </source>
</evidence>
<organism evidence="1 2">
    <name type="scientific">Neisseria shayeganii 871</name>
    <dbReference type="NCBI Taxonomy" id="1032488"/>
    <lineage>
        <taxon>Bacteria</taxon>
        <taxon>Pseudomonadati</taxon>
        <taxon>Pseudomonadota</taxon>
        <taxon>Betaproteobacteria</taxon>
        <taxon>Neisseriales</taxon>
        <taxon>Neisseriaceae</taxon>
        <taxon>Neisseria</taxon>
    </lineage>
</organism>
<dbReference type="Proteomes" id="UP000003019">
    <property type="component" value="Unassembled WGS sequence"/>
</dbReference>
<evidence type="ECO:0000313" key="2">
    <source>
        <dbReference type="Proteomes" id="UP000003019"/>
    </source>
</evidence>
<dbReference type="EC" id="6.1.1.4" evidence="1"/>
<keyword evidence="2" id="KW-1185">Reference proteome</keyword>
<accession>G4CG78</accession>
<dbReference type="EMBL" id="AGAY01000022">
    <property type="protein sequence ID" value="EGY53126.1"/>
    <property type="molecule type" value="Genomic_DNA"/>
</dbReference>
<name>G4CG78_9NEIS</name>
<gene>
    <name evidence="1" type="ORF">HMPREF9371_0617</name>
</gene>
<dbReference type="PATRIC" id="fig|1032488.3.peg.560"/>
<dbReference type="GO" id="GO:0016740">
    <property type="term" value="F:transferase activity"/>
    <property type="evidence" value="ECO:0007669"/>
    <property type="project" value="UniProtKB-KW"/>
</dbReference>